<organism evidence="2 3">
    <name type="scientific">Prorocentrum cordatum</name>
    <dbReference type="NCBI Taxonomy" id="2364126"/>
    <lineage>
        <taxon>Eukaryota</taxon>
        <taxon>Sar</taxon>
        <taxon>Alveolata</taxon>
        <taxon>Dinophyceae</taxon>
        <taxon>Prorocentrales</taxon>
        <taxon>Prorocentraceae</taxon>
        <taxon>Prorocentrum</taxon>
    </lineage>
</organism>
<keyword evidence="3" id="KW-1185">Reference proteome</keyword>
<feature type="non-terminal residue" evidence="2">
    <location>
        <position position="1035"/>
    </location>
</feature>
<evidence type="ECO:0000313" key="3">
    <source>
        <dbReference type="Proteomes" id="UP001189429"/>
    </source>
</evidence>
<accession>A0ABN9WPV0</accession>
<feature type="region of interest" description="Disordered" evidence="1">
    <location>
        <begin position="1"/>
        <end position="26"/>
    </location>
</feature>
<evidence type="ECO:0008006" key="4">
    <source>
        <dbReference type="Google" id="ProtNLM"/>
    </source>
</evidence>
<evidence type="ECO:0000313" key="2">
    <source>
        <dbReference type="EMBL" id="CAK0887301.1"/>
    </source>
</evidence>
<feature type="region of interest" description="Disordered" evidence="1">
    <location>
        <begin position="135"/>
        <end position="158"/>
    </location>
</feature>
<feature type="non-terminal residue" evidence="2">
    <location>
        <position position="1"/>
    </location>
</feature>
<protein>
    <recommendedName>
        <fullName evidence="4">Reverse transcriptase domain-containing protein</fullName>
    </recommendedName>
</protein>
<name>A0ABN9WPV0_9DINO</name>
<proteinExistence type="predicted"/>
<sequence>ARAATKPISAQLQQASDKRIKHQKQLERHEEQLRVYQLRVVNARQHLEQQEKLVQQEQAAIEETRIKIEEAKKAEATADSAEAEQVPGLAHSLDDTPAVELLAAVERKVSAMANDNQTELGNIFQRLLRSDAEQQASEAATALRHAPDRPPAVRQEWPKGLQSPRIVHAYLRTRSFGIVSLYSNYWVDSIGPGRANMVLSKILGSHILGSGVPFVAGGDFNVNPETHHEHMRPRKYLGEIYAPESATCIIGDNRTVIDDFIVCRQLALSFERIAVDEDAMIPPHKPVTMSLSSATEDILVQRIVKYQKVPAEVPTGPSKPPPDYGDLADEIQALLEDFRHPSGKGFRAPAGDGEKAILQAALDRIYPAWTDRTLWRSHCEFWHHFCAELGTLALTPGKQDIFVQAVECWVPILVQLQDPLDTNYWIPPGPSRDHLRKISSKFKTFTTAVDGYHPKHFSQLSEGALEVMEGIVNTMNVLGSSPSALKELIVALFRKATGGRRPIGFYKSFSRIYSRSLSHHCREWERISAKSKHFNMAPHRHTTDSVWRAVVRGDIADHSGKFVATLLADLKQCYEHIGHHTMLSEGMRCDFPLFALKAALDSYRWPRRLLVDNAVGEPLYPTRGIVAGSSTATFEVKGYMIPTIRDTTIYDGTSLSIHIDDLAFDSIGCTVEACLNGLADLAARIFHKFTYTLELPIHMKKLNFTANNFEVLKQAPGALGEYSGSIKNSITNLGVDYNVGKIRAAKGCRSKKMSRWKENMKRLPKICRLRDRKQGEPKKVKIYTCGVKPSICYGEEVSGHSPQEIKKLRVQTARLLGIWSPGCDINICWLMKPESDPISHASATLKRYCREWWMTTDSQIKPPDALSPKELRQSYEFSQRFFDQVPRGKGWAYKVRSPLTDSLFWTGQAGWYFKGPTAVKTSNELELKITESSPALIQKLFTADLRHKFLESSVCKKLCESEVPDDDIHPRANEIRNRGLWGFPFSKVWNSSKWSYDSKRRLRDLICSTTPTSHLLWKRGFKVEPTCLYCGLCDT</sequence>
<dbReference type="Proteomes" id="UP001189429">
    <property type="component" value="Unassembled WGS sequence"/>
</dbReference>
<dbReference type="EMBL" id="CAUYUJ010018922">
    <property type="protein sequence ID" value="CAK0887301.1"/>
    <property type="molecule type" value="Genomic_DNA"/>
</dbReference>
<gene>
    <name evidence="2" type="ORF">PCOR1329_LOCUS68397</name>
</gene>
<evidence type="ECO:0000256" key="1">
    <source>
        <dbReference type="SAM" id="MobiDB-lite"/>
    </source>
</evidence>
<reference evidence="2" key="1">
    <citation type="submission" date="2023-10" db="EMBL/GenBank/DDBJ databases">
        <authorList>
            <person name="Chen Y."/>
            <person name="Shah S."/>
            <person name="Dougan E. K."/>
            <person name="Thang M."/>
            <person name="Chan C."/>
        </authorList>
    </citation>
    <scope>NUCLEOTIDE SEQUENCE [LARGE SCALE GENOMIC DNA]</scope>
</reference>
<comment type="caution">
    <text evidence="2">The sequence shown here is derived from an EMBL/GenBank/DDBJ whole genome shotgun (WGS) entry which is preliminary data.</text>
</comment>